<keyword evidence="1" id="KW-0812">Transmembrane</keyword>
<feature type="transmembrane region" description="Helical" evidence="1">
    <location>
        <begin position="21"/>
        <end position="47"/>
    </location>
</feature>
<protein>
    <submittedName>
        <fullName evidence="2">DUF6350 family protein</fullName>
    </submittedName>
</protein>
<gene>
    <name evidence="2" type="ORF">MXD59_03790</name>
</gene>
<dbReference type="Proteomes" id="UP001201873">
    <property type="component" value="Unassembled WGS sequence"/>
</dbReference>
<keyword evidence="3" id="KW-1185">Reference proteome</keyword>
<evidence type="ECO:0000313" key="2">
    <source>
        <dbReference type="EMBL" id="MCK9874912.1"/>
    </source>
</evidence>
<dbReference type="EMBL" id="JALKFT010000002">
    <property type="protein sequence ID" value="MCK9874912.1"/>
    <property type="molecule type" value="Genomic_DNA"/>
</dbReference>
<feature type="transmembrane region" description="Helical" evidence="1">
    <location>
        <begin position="364"/>
        <end position="386"/>
    </location>
</feature>
<feature type="transmembrane region" description="Helical" evidence="1">
    <location>
        <begin position="265"/>
        <end position="290"/>
    </location>
</feature>
<proteinExistence type="predicted"/>
<feature type="transmembrane region" description="Helical" evidence="1">
    <location>
        <begin position="333"/>
        <end position="352"/>
    </location>
</feature>
<dbReference type="Pfam" id="PF19877">
    <property type="entry name" value="DUF6350"/>
    <property type="match status" value="1"/>
</dbReference>
<name>A0ABT0JTN5_9ACTN</name>
<evidence type="ECO:0000313" key="3">
    <source>
        <dbReference type="Proteomes" id="UP001201873"/>
    </source>
</evidence>
<sequence length="464" mass="47029">MPAFHQPRSLRPDLDRLWQRLGRPAAAAIAASAAGLIFIEVIVLIVWGADTGSSTSPGSALRVGADLWLVAHGTTLHLSDGEIALRPLGLALFPLIAALSAAHRHASLVPWPTARTAGPPGPAGASVAGASVAGASAAGRAASAAGAGPRLWRRVVVDIVEVVTAQTLFVVLVALLVRSGPVRAGLGSAALGTVVVALPAATIGALAGRHRLRAAWRRLPGSLRIALRCGVSGFAALIAAAAFGVALVIAATLPEVAGTERDLDVGVLGGVGLAVAQIAIIPNVVLWALAYALGPGFHVGSGLVRADAVHVVNAPDLPVLASLPPSALPRVGWPLLVLVPLVAGLVCALMAHRATAGRRSRERLATVGLAGLVCGLLCGLACQESLGQVGAAGQYGPAAAWACGLLAGGEIAAVGLVLLGGIDLAVRRAERPFLPTDAEPSFWRRRLAPVVRSRPAPWTSRRPD</sequence>
<reference evidence="2 3" key="1">
    <citation type="submission" date="2022-04" db="EMBL/GenBank/DDBJ databases">
        <title>Genome diversity in the genus Frankia.</title>
        <authorList>
            <person name="Carlos-Shanley C."/>
            <person name="Hahn D."/>
        </authorList>
    </citation>
    <scope>NUCLEOTIDE SEQUENCE [LARGE SCALE GENOMIC DNA]</scope>
    <source>
        <strain evidence="2 3">Ag45/Mut15</strain>
    </source>
</reference>
<feature type="transmembrane region" description="Helical" evidence="1">
    <location>
        <begin position="189"/>
        <end position="208"/>
    </location>
</feature>
<feature type="transmembrane region" description="Helical" evidence="1">
    <location>
        <begin position="398"/>
        <end position="422"/>
    </location>
</feature>
<evidence type="ECO:0000256" key="1">
    <source>
        <dbReference type="SAM" id="Phobius"/>
    </source>
</evidence>
<dbReference type="InterPro" id="IPR045931">
    <property type="entry name" value="DUF6350"/>
</dbReference>
<keyword evidence="1" id="KW-1133">Transmembrane helix</keyword>
<keyword evidence="1" id="KW-0472">Membrane</keyword>
<organism evidence="2 3">
    <name type="scientific">Frankia umida</name>
    <dbReference type="NCBI Taxonomy" id="573489"/>
    <lineage>
        <taxon>Bacteria</taxon>
        <taxon>Bacillati</taxon>
        <taxon>Actinomycetota</taxon>
        <taxon>Actinomycetes</taxon>
        <taxon>Frankiales</taxon>
        <taxon>Frankiaceae</taxon>
        <taxon>Frankia</taxon>
    </lineage>
</organism>
<comment type="caution">
    <text evidence="2">The sequence shown here is derived from an EMBL/GenBank/DDBJ whole genome shotgun (WGS) entry which is preliminary data.</text>
</comment>
<accession>A0ABT0JTN5</accession>
<feature type="transmembrane region" description="Helical" evidence="1">
    <location>
        <begin position="155"/>
        <end position="177"/>
    </location>
</feature>
<dbReference type="RefSeq" id="WP_248823426.1">
    <property type="nucleotide sequence ID" value="NZ_JALKFT010000002.1"/>
</dbReference>
<feature type="transmembrane region" description="Helical" evidence="1">
    <location>
        <begin position="229"/>
        <end position="253"/>
    </location>
</feature>